<feature type="region of interest" description="Disordered" evidence="1">
    <location>
        <begin position="1"/>
        <end position="51"/>
    </location>
</feature>
<dbReference type="InterPro" id="IPR001969">
    <property type="entry name" value="Aspartic_peptidase_AS"/>
</dbReference>
<dbReference type="Proteomes" id="UP000639338">
    <property type="component" value="Unassembled WGS sequence"/>
</dbReference>
<dbReference type="GO" id="GO:0006508">
    <property type="term" value="P:proteolysis"/>
    <property type="evidence" value="ECO:0007669"/>
    <property type="project" value="InterPro"/>
</dbReference>
<gene>
    <name evidence="2" type="ORF">HCN44_004827</name>
</gene>
<evidence type="ECO:0000256" key="1">
    <source>
        <dbReference type="SAM" id="MobiDB-lite"/>
    </source>
</evidence>
<sequence>MNMLINQQASVENDNFGEGQGAWPRQPRHNIPLPDTSKPPPLAHTQNNVPSNHINNIPINIVQKHMYNNNYHDVIDKINQEIRRDNDSDNNNKLEFTRLLVKVGESYLYALVDTGSEVTAISEAIYKQLPKENILGELPVVDKNVTNDLHNIIKLQGQDKHLIEYLESKSSLNNIKFKNYQGIWFHRPVSNGWLKECPPKHRINNQKQQAYCT</sequence>
<evidence type="ECO:0000313" key="2">
    <source>
        <dbReference type="EMBL" id="KAF7992483.1"/>
    </source>
</evidence>
<accession>A0A834XU10</accession>
<comment type="caution">
    <text evidence="2">The sequence shown here is derived from an EMBL/GenBank/DDBJ whole genome shotgun (WGS) entry which is preliminary data.</text>
</comment>
<dbReference type="AlphaFoldDB" id="A0A834XU10"/>
<dbReference type="EMBL" id="JACMRX010000003">
    <property type="protein sequence ID" value="KAF7992483.1"/>
    <property type="molecule type" value="Genomic_DNA"/>
</dbReference>
<evidence type="ECO:0000313" key="3">
    <source>
        <dbReference type="Proteomes" id="UP000639338"/>
    </source>
</evidence>
<organism evidence="2 3">
    <name type="scientific">Aphidius gifuensis</name>
    <name type="common">Parasitoid wasp</name>
    <dbReference type="NCBI Taxonomy" id="684658"/>
    <lineage>
        <taxon>Eukaryota</taxon>
        <taxon>Metazoa</taxon>
        <taxon>Ecdysozoa</taxon>
        <taxon>Arthropoda</taxon>
        <taxon>Hexapoda</taxon>
        <taxon>Insecta</taxon>
        <taxon>Pterygota</taxon>
        <taxon>Neoptera</taxon>
        <taxon>Endopterygota</taxon>
        <taxon>Hymenoptera</taxon>
        <taxon>Apocrita</taxon>
        <taxon>Ichneumonoidea</taxon>
        <taxon>Braconidae</taxon>
        <taxon>Aphidiinae</taxon>
        <taxon>Aphidius</taxon>
    </lineage>
</organism>
<dbReference type="PROSITE" id="PS00141">
    <property type="entry name" value="ASP_PROTEASE"/>
    <property type="match status" value="1"/>
</dbReference>
<name>A0A834XU10_APHGI</name>
<proteinExistence type="predicted"/>
<keyword evidence="3" id="KW-1185">Reference proteome</keyword>
<dbReference type="GO" id="GO:0004190">
    <property type="term" value="F:aspartic-type endopeptidase activity"/>
    <property type="evidence" value="ECO:0007669"/>
    <property type="project" value="InterPro"/>
</dbReference>
<protein>
    <submittedName>
        <fullName evidence="2">Uncharacterized protein</fullName>
    </submittedName>
</protein>
<feature type="compositionally biased region" description="Polar residues" evidence="1">
    <location>
        <begin position="1"/>
        <end position="13"/>
    </location>
</feature>
<reference evidence="2 3" key="1">
    <citation type="submission" date="2020-08" db="EMBL/GenBank/DDBJ databases">
        <title>Aphidius gifuensis genome sequencing and assembly.</title>
        <authorList>
            <person name="Du Z."/>
        </authorList>
    </citation>
    <scope>NUCLEOTIDE SEQUENCE [LARGE SCALE GENOMIC DNA]</scope>
    <source>
        <strain evidence="2">YNYX2018</strain>
        <tissue evidence="2">Adults</tissue>
    </source>
</reference>